<dbReference type="GO" id="GO:0006412">
    <property type="term" value="P:translation"/>
    <property type="evidence" value="ECO:0007669"/>
    <property type="project" value="InterPro"/>
</dbReference>
<dbReference type="PRINTS" id="PR01034">
    <property type="entry name" value="RIBOSOMALS12"/>
</dbReference>
<dbReference type="Gene3D" id="2.40.50.140">
    <property type="entry name" value="Nucleic acid-binding proteins"/>
    <property type="match status" value="1"/>
</dbReference>
<reference evidence="9" key="1">
    <citation type="submission" date="2023-03" db="EMBL/GenBank/DDBJ databases">
        <authorList>
            <person name="Steffen K."/>
            <person name="Cardenas P."/>
        </authorList>
    </citation>
    <scope>NUCLEOTIDE SEQUENCE</scope>
</reference>
<dbReference type="Proteomes" id="UP001174909">
    <property type="component" value="Unassembled WGS sequence"/>
</dbReference>
<comment type="subcellular location">
    <subcellularLocation>
        <location evidence="1">Mitochondrion</location>
    </subcellularLocation>
</comment>
<dbReference type="GO" id="GO:0015935">
    <property type="term" value="C:small ribosomal subunit"/>
    <property type="evidence" value="ECO:0007669"/>
    <property type="project" value="InterPro"/>
</dbReference>
<keyword evidence="10" id="KW-1185">Reference proteome</keyword>
<evidence type="ECO:0000256" key="3">
    <source>
        <dbReference type="ARBA" id="ARBA00022946"/>
    </source>
</evidence>
<protein>
    <recommendedName>
        <fullName evidence="7">Small ribosomal subunit protein uS12m</fullName>
    </recommendedName>
</protein>
<keyword evidence="4 8" id="KW-0689">Ribosomal protein</keyword>
<evidence type="ECO:0000256" key="8">
    <source>
        <dbReference type="RuleBase" id="RU003622"/>
    </source>
</evidence>
<accession>A0AA35T912</accession>
<proteinExistence type="inferred from homology"/>
<dbReference type="PROSITE" id="PS00055">
    <property type="entry name" value="RIBOSOMAL_S12"/>
    <property type="match status" value="1"/>
</dbReference>
<keyword evidence="3" id="KW-0809">Transit peptide</keyword>
<dbReference type="PANTHER" id="PTHR11652">
    <property type="entry name" value="30S RIBOSOMAL PROTEIN S12 FAMILY MEMBER"/>
    <property type="match status" value="1"/>
</dbReference>
<evidence type="ECO:0000256" key="5">
    <source>
        <dbReference type="ARBA" id="ARBA00023128"/>
    </source>
</evidence>
<evidence type="ECO:0000256" key="1">
    <source>
        <dbReference type="ARBA" id="ARBA00004173"/>
    </source>
</evidence>
<evidence type="ECO:0000313" key="9">
    <source>
        <dbReference type="EMBL" id="CAI8042561.1"/>
    </source>
</evidence>
<dbReference type="GO" id="GO:0003735">
    <property type="term" value="F:structural constituent of ribosome"/>
    <property type="evidence" value="ECO:0007669"/>
    <property type="project" value="InterPro"/>
</dbReference>
<sequence length="86" mass="9629">MSGRPQMKGIILQTMIRKPKKPNSANRKCCRVRLSNGKEVIAFIPREGHSLQEHNVVLVEGGRTKDLPGVNVRVVRGKYDCAHPVK</sequence>
<dbReference type="FunFam" id="2.40.50.140:FF:000115">
    <property type="entry name" value="28S ribosomal protein S12, mitochondrial"/>
    <property type="match status" value="1"/>
</dbReference>
<dbReference type="Pfam" id="PF00164">
    <property type="entry name" value="Ribosom_S12_S23"/>
    <property type="match status" value="1"/>
</dbReference>
<organism evidence="9 10">
    <name type="scientific">Geodia barretti</name>
    <name type="common">Barrett's horny sponge</name>
    <dbReference type="NCBI Taxonomy" id="519541"/>
    <lineage>
        <taxon>Eukaryota</taxon>
        <taxon>Metazoa</taxon>
        <taxon>Porifera</taxon>
        <taxon>Demospongiae</taxon>
        <taxon>Heteroscleromorpha</taxon>
        <taxon>Tetractinellida</taxon>
        <taxon>Astrophorina</taxon>
        <taxon>Geodiidae</taxon>
        <taxon>Geodia</taxon>
    </lineage>
</organism>
<evidence type="ECO:0000256" key="4">
    <source>
        <dbReference type="ARBA" id="ARBA00022980"/>
    </source>
</evidence>
<keyword evidence="6 8" id="KW-0687">Ribonucleoprotein</keyword>
<dbReference type="SUPFAM" id="SSF50249">
    <property type="entry name" value="Nucleic acid-binding proteins"/>
    <property type="match status" value="1"/>
</dbReference>
<keyword evidence="5" id="KW-0496">Mitochondrion</keyword>
<dbReference type="GO" id="GO:0005739">
    <property type="term" value="C:mitochondrion"/>
    <property type="evidence" value="ECO:0007669"/>
    <property type="project" value="UniProtKB-SubCell"/>
</dbReference>
<dbReference type="InterPro" id="IPR012340">
    <property type="entry name" value="NA-bd_OB-fold"/>
</dbReference>
<name>A0AA35T912_GEOBA</name>
<evidence type="ECO:0000256" key="6">
    <source>
        <dbReference type="ARBA" id="ARBA00023274"/>
    </source>
</evidence>
<dbReference type="InterPro" id="IPR006032">
    <property type="entry name" value="Ribosomal_uS12"/>
</dbReference>
<gene>
    <name evidence="9" type="ORF">GBAR_LOCUS23606</name>
</gene>
<evidence type="ECO:0000256" key="2">
    <source>
        <dbReference type="ARBA" id="ARBA00005657"/>
    </source>
</evidence>
<dbReference type="CDD" id="cd03368">
    <property type="entry name" value="Ribosomal_S12"/>
    <property type="match status" value="1"/>
</dbReference>
<comment type="caution">
    <text evidence="9">The sequence shown here is derived from an EMBL/GenBank/DDBJ whole genome shotgun (WGS) entry which is preliminary data.</text>
</comment>
<comment type="similarity">
    <text evidence="2 8">Belongs to the universal ribosomal protein uS12 family.</text>
</comment>
<evidence type="ECO:0000256" key="7">
    <source>
        <dbReference type="ARBA" id="ARBA00035248"/>
    </source>
</evidence>
<dbReference type="InterPro" id="IPR005679">
    <property type="entry name" value="Ribosomal_uS12_bac"/>
</dbReference>
<dbReference type="EMBL" id="CASHTH010003272">
    <property type="protein sequence ID" value="CAI8042561.1"/>
    <property type="molecule type" value="Genomic_DNA"/>
</dbReference>
<dbReference type="NCBIfam" id="TIGR00981">
    <property type="entry name" value="rpsL_bact"/>
    <property type="match status" value="1"/>
</dbReference>
<evidence type="ECO:0000313" key="10">
    <source>
        <dbReference type="Proteomes" id="UP001174909"/>
    </source>
</evidence>
<dbReference type="PIRSF" id="PIRSF002133">
    <property type="entry name" value="Ribosomal_S12/S23"/>
    <property type="match status" value="1"/>
</dbReference>
<dbReference type="AlphaFoldDB" id="A0AA35T912"/>